<protein>
    <submittedName>
        <fullName evidence="1">Uncharacterized protein</fullName>
    </submittedName>
</protein>
<accession>A0A9W8Z7Y9</accession>
<dbReference type="Proteomes" id="UP001140510">
    <property type="component" value="Unassembled WGS sequence"/>
</dbReference>
<name>A0A9W8Z7Y9_9PLEO</name>
<reference evidence="1" key="1">
    <citation type="submission" date="2022-10" db="EMBL/GenBank/DDBJ databases">
        <title>Tapping the CABI collections for fungal endophytes: first genome assemblies for Collariella, Neodidymelliopsis, Ascochyta clinopodiicola, Didymella pomorum, Didymosphaeria variabile, Neocosmospora piperis and Neocucurbitaria cava.</title>
        <authorList>
            <person name="Hill R."/>
        </authorList>
    </citation>
    <scope>NUCLEOTIDE SEQUENCE</scope>
    <source>
        <strain evidence="1">IMI 355091</strain>
    </source>
</reference>
<evidence type="ECO:0000313" key="1">
    <source>
        <dbReference type="EMBL" id="KAJ4401628.1"/>
    </source>
</evidence>
<evidence type="ECO:0000313" key="2">
    <source>
        <dbReference type="Proteomes" id="UP001140510"/>
    </source>
</evidence>
<dbReference type="AlphaFoldDB" id="A0A9W8Z7Y9"/>
<keyword evidence="2" id="KW-1185">Reference proteome</keyword>
<dbReference type="EMBL" id="JAPEVA010000071">
    <property type="protein sequence ID" value="KAJ4401628.1"/>
    <property type="molecule type" value="Genomic_DNA"/>
</dbReference>
<organism evidence="1 2">
    <name type="scientific">Didymella pomorum</name>
    <dbReference type="NCBI Taxonomy" id="749634"/>
    <lineage>
        <taxon>Eukaryota</taxon>
        <taxon>Fungi</taxon>
        <taxon>Dikarya</taxon>
        <taxon>Ascomycota</taxon>
        <taxon>Pezizomycotina</taxon>
        <taxon>Dothideomycetes</taxon>
        <taxon>Pleosporomycetidae</taxon>
        <taxon>Pleosporales</taxon>
        <taxon>Pleosporineae</taxon>
        <taxon>Didymellaceae</taxon>
        <taxon>Didymella</taxon>
    </lineage>
</organism>
<proteinExistence type="predicted"/>
<comment type="caution">
    <text evidence="1">The sequence shown here is derived from an EMBL/GenBank/DDBJ whole genome shotgun (WGS) entry which is preliminary data.</text>
</comment>
<dbReference type="OrthoDB" id="3693499at2759"/>
<sequence>MTNLCMGAVAQLYAPVSAAPAGAPVDPSKHSLITLPPELRNQIYEAVFQPATTKRLELPIDVLKPQVPDAITVQLAVPGIKLLQTCKQINAEAAVYLNCKSKSSLGEKPYQDVDECVDGATDWLTCIGRNASFSPIVHIDLTAAEESSSVDVLPIISISPGKAGAEVFNFLLKKPRTNAEIRRFLGWHRLLSAIICESNGKSVKLVLPSPVDTYIRYHLDDSGQLLKKLMYPSIPPTFTGVLRIHDIRERIFTK</sequence>
<gene>
    <name evidence="1" type="ORF">N0V91_007800</name>
</gene>